<feature type="transmembrane region" description="Helical" evidence="5">
    <location>
        <begin position="6"/>
        <end position="26"/>
    </location>
</feature>
<dbReference type="GO" id="GO:0016020">
    <property type="term" value="C:membrane"/>
    <property type="evidence" value="ECO:0007669"/>
    <property type="project" value="UniProtKB-SubCell"/>
</dbReference>
<evidence type="ECO:0000256" key="5">
    <source>
        <dbReference type="SAM" id="Phobius"/>
    </source>
</evidence>
<dbReference type="AlphaFoldDB" id="A0ABD5VJQ4"/>
<sequence length="270" mass="29874">MTLLETLTSIGVVVLSLHCVGAVTIVGRHRLRAWRPRLRSNLERSWRIAVALVVVLALNKVVRDVGVELSWLIGAKITGTIYALEGGLVATIQSFATPPLTTYFGFMYVYGYTFLLTFPLLAYGLHRDWRQLRVLLVAYALNYAVGLVFYVAFVAYGPRNFMPEQVQSLLYVQWPDVQLVTSRVNRNTNVFPSLHASLSATVALVAYRFRESYPAWTPIATAFAASIALATMYLGIHWFTDVVVGIALAVASVAVGTRFVPLVDDASSVR</sequence>
<feature type="transmembrane region" description="Helical" evidence="5">
    <location>
        <begin position="216"/>
        <end position="236"/>
    </location>
</feature>
<feature type="transmembrane region" description="Helical" evidence="5">
    <location>
        <begin position="46"/>
        <end position="62"/>
    </location>
</feature>
<protein>
    <submittedName>
        <fullName evidence="7">Phosphatase PAP2 family protein</fullName>
    </submittedName>
</protein>
<evidence type="ECO:0000256" key="1">
    <source>
        <dbReference type="ARBA" id="ARBA00004141"/>
    </source>
</evidence>
<dbReference type="RefSeq" id="WP_336351595.1">
    <property type="nucleotide sequence ID" value="NZ_JAZAQL010000003.1"/>
</dbReference>
<dbReference type="Pfam" id="PF14378">
    <property type="entry name" value="PAP2_3"/>
    <property type="match status" value="1"/>
</dbReference>
<dbReference type="SMART" id="SM00014">
    <property type="entry name" value="acidPPc"/>
    <property type="match status" value="1"/>
</dbReference>
<evidence type="ECO:0000259" key="6">
    <source>
        <dbReference type="SMART" id="SM00014"/>
    </source>
</evidence>
<keyword evidence="2 5" id="KW-0812">Transmembrane</keyword>
<feature type="domain" description="Phosphatidic acid phosphatase type 2/haloperoxidase" evidence="6">
    <location>
        <begin position="144"/>
        <end position="257"/>
    </location>
</feature>
<keyword evidence="4 5" id="KW-0472">Membrane</keyword>
<feature type="transmembrane region" description="Helical" evidence="5">
    <location>
        <begin position="134"/>
        <end position="156"/>
    </location>
</feature>
<evidence type="ECO:0000256" key="3">
    <source>
        <dbReference type="ARBA" id="ARBA00022989"/>
    </source>
</evidence>
<name>A0ABD5VJQ4_9EURY</name>
<accession>A0ABD5VJQ4</accession>
<dbReference type="Gene3D" id="1.20.144.10">
    <property type="entry name" value="Phosphatidic acid phosphatase type 2/haloperoxidase"/>
    <property type="match status" value="1"/>
</dbReference>
<feature type="transmembrane region" description="Helical" evidence="5">
    <location>
        <begin position="103"/>
        <end position="122"/>
    </location>
</feature>
<dbReference type="EMBL" id="JBHSXN010000003">
    <property type="protein sequence ID" value="MFC6954658.1"/>
    <property type="molecule type" value="Genomic_DNA"/>
</dbReference>
<dbReference type="InterPro" id="IPR000326">
    <property type="entry name" value="PAP2/HPO"/>
</dbReference>
<dbReference type="PANTHER" id="PTHR31310">
    <property type="match status" value="1"/>
</dbReference>
<keyword evidence="8" id="KW-1185">Reference proteome</keyword>
<evidence type="ECO:0000256" key="4">
    <source>
        <dbReference type="ARBA" id="ARBA00023136"/>
    </source>
</evidence>
<reference evidence="7 8" key="1">
    <citation type="journal article" date="2019" name="Int. J. Syst. Evol. Microbiol.">
        <title>The Global Catalogue of Microorganisms (GCM) 10K type strain sequencing project: providing services to taxonomists for standard genome sequencing and annotation.</title>
        <authorList>
            <consortium name="The Broad Institute Genomics Platform"/>
            <consortium name="The Broad Institute Genome Sequencing Center for Infectious Disease"/>
            <person name="Wu L."/>
            <person name="Ma J."/>
        </authorList>
    </citation>
    <scope>NUCLEOTIDE SEQUENCE [LARGE SCALE GENOMIC DNA]</scope>
    <source>
        <strain evidence="7 8">GX26</strain>
    </source>
</reference>
<keyword evidence="3 5" id="KW-1133">Transmembrane helix</keyword>
<gene>
    <name evidence="7" type="ORF">ACFQGB_17470</name>
</gene>
<evidence type="ECO:0000256" key="2">
    <source>
        <dbReference type="ARBA" id="ARBA00022692"/>
    </source>
</evidence>
<organism evidence="7 8">
    <name type="scientific">Halorubellus litoreus</name>
    <dbReference type="NCBI Taxonomy" id="755308"/>
    <lineage>
        <taxon>Archaea</taxon>
        <taxon>Methanobacteriati</taxon>
        <taxon>Methanobacteriota</taxon>
        <taxon>Stenosarchaea group</taxon>
        <taxon>Halobacteria</taxon>
        <taxon>Halobacteriales</taxon>
        <taxon>Halorubellaceae</taxon>
        <taxon>Halorubellus</taxon>
    </lineage>
</organism>
<dbReference type="InterPro" id="IPR026841">
    <property type="entry name" value="Aur1/Ipt1"/>
</dbReference>
<dbReference type="PANTHER" id="PTHR31310:SF7">
    <property type="entry name" value="PA-PHOSPHATASE RELATED-FAMILY PROTEIN DDB_G0268928"/>
    <property type="match status" value="1"/>
</dbReference>
<dbReference type="CDD" id="cd03386">
    <property type="entry name" value="PAP2_Aur1_like"/>
    <property type="match status" value="1"/>
</dbReference>
<feature type="transmembrane region" description="Helical" evidence="5">
    <location>
        <begin position="242"/>
        <end position="260"/>
    </location>
</feature>
<dbReference type="SUPFAM" id="SSF48317">
    <property type="entry name" value="Acid phosphatase/Vanadium-dependent haloperoxidase"/>
    <property type="match status" value="1"/>
</dbReference>
<comment type="subcellular location">
    <subcellularLocation>
        <location evidence="1">Membrane</location>
        <topology evidence="1">Multi-pass membrane protein</topology>
    </subcellularLocation>
</comment>
<evidence type="ECO:0000313" key="7">
    <source>
        <dbReference type="EMBL" id="MFC6954658.1"/>
    </source>
</evidence>
<evidence type="ECO:0000313" key="8">
    <source>
        <dbReference type="Proteomes" id="UP001596395"/>
    </source>
</evidence>
<comment type="caution">
    <text evidence="7">The sequence shown here is derived from an EMBL/GenBank/DDBJ whole genome shotgun (WGS) entry which is preliminary data.</text>
</comment>
<dbReference type="InterPro" id="IPR052185">
    <property type="entry name" value="IPC_Synthase-Related"/>
</dbReference>
<dbReference type="InterPro" id="IPR036938">
    <property type="entry name" value="PAP2/HPO_sf"/>
</dbReference>
<dbReference type="Proteomes" id="UP001596395">
    <property type="component" value="Unassembled WGS sequence"/>
</dbReference>
<proteinExistence type="predicted"/>